<dbReference type="EMBL" id="SNXE01000001">
    <property type="protein sequence ID" value="TDP12815.1"/>
    <property type="molecule type" value="Genomic_DNA"/>
</dbReference>
<keyword evidence="7" id="KW-1185">Reference proteome</keyword>
<dbReference type="PANTHER" id="PTHR30204:SF69">
    <property type="entry name" value="MERR-FAMILY TRANSCRIPTIONAL REGULATOR"/>
    <property type="match status" value="1"/>
</dbReference>
<keyword evidence="1" id="KW-0678">Repressor</keyword>
<keyword evidence="4" id="KW-0804">Transcription</keyword>
<evidence type="ECO:0000256" key="4">
    <source>
        <dbReference type="ARBA" id="ARBA00023163"/>
    </source>
</evidence>
<keyword evidence="3" id="KW-0238">DNA-binding</keyword>
<protein>
    <submittedName>
        <fullName evidence="6">MerR family transcriptional regulator</fullName>
    </submittedName>
</protein>
<reference evidence="6 7" key="1">
    <citation type="submission" date="2019-03" db="EMBL/GenBank/DDBJ databases">
        <title>Genomic Encyclopedia of Type Strains, Phase IV (KMG-IV): sequencing the most valuable type-strain genomes for metagenomic binning, comparative biology and taxonomic classification.</title>
        <authorList>
            <person name="Goeker M."/>
        </authorList>
    </citation>
    <scope>NUCLEOTIDE SEQUENCE [LARGE SCALE GENOMIC DNA]</scope>
    <source>
        <strain evidence="6 7">DSM 25082</strain>
    </source>
</reference>
<dbReference type="Gene3D" id="1.10.1660.10">
    <property type="match status" value="1"/>
</dbReference>
<evidence type="ECO:0000256" key="3">
    <source>
        <dbReference type="ARBA" id="ARBA00023125"/>
    </source>
</evidence>
<dbReference type="AlphaFoldDB" id="A0A4R6NCT3"/>
<dbReference type="InterPro" id="IPR047057">
    <property type="entry name" value="MerR_fam"/>
</dbReference>
<dbReference type="InterPro" id="IPR000551">
    <property type="entry name" value="MerR-type_HTH_dom"/>
</dbReference>
<evidence type="ECO:0000313" key="6">
    <source>
        <dbReference type="EMBL" id="TDP12815.1"/>
    </source>
</evidence>
<organism evidence="6 7">
    <name type="scientific">Roseateles asaccharophilus</name>
    <dbReference type="NCBI Taxonomy" id="582607"/>
    <lineage>
        <taxon>Bacteria</taxon>
        <taxon>Pseudomonadati</taxon>
        <taxon>Pseudomonadota</taxon>
        <taxon>Betaproteobacteria</taxon>
        <taxon>Burkholderiales</taxon>
        <taxon>Sphaerotilaceae</taxon>
        <taxon>Roseateles</taxon>
    </lineage>
</organism>
<dbReference type="PRINTS" id="PR00040">
    <property type="entry name" value="HTHMERR"/>
</dbReference>
<evidence type="ECO:0000256" key="1">
    <source>
        <dbReference type="ARBA" id="ARBA00022491"/>
    </source>
</evidence>
<accession>A0A4R6NCT3</accession>
<name>A0A4R6NCT3_9BURK</name>
<dbReference type="Proteomes" id="UP000295357">
    <property type="component" value="Unassembled WGS sequence"/>
</dbReference>
<keyword evidence="2" id="KW-0805">Transcription regulation</keyword>
<feature type="domain" description="HTH merR-type" evidence="5">
    <location>
        <begin position="5"/>
        <end position="73"/>
    </location>
</feature>
<dbReference type="PANTHER" id="PTHR30204">
    <property type="entry name" value="REDOX-CYCLING DRUG-SENSING TRANSCRIPTIONAL ACTIVATOR SOXR"/>
    <property type="match status" value="1"/>
</dbReference>
<evidence type="ECO:0000313" key="7">
    <source>
        <dbReference type="Proteomes" id="UP000295357"/>
    </source>
</evidence>
<dbReference type="PROSITE" id="PS50937">
    <property type="entry name" value="HTH_MERR_2"/>
    <property type="match status" value="1"/>
</dbReference>
<dbReference type="SUPFAM" id="SSF46955">
    <property type="entry name" value="Putative DNA-binding domain"/>
    <property type="match status" value="1"/>
</dbReference>
<evidence type="ECO:0000259" key="5">
    <source>
        <dbReference type="PROSITE" id="PS50937"/>
    </source>
</evidence>
<dbReference type="OrthoDB" id="5297305at2"/>
<dbReference type="InterPro" id="IPR009061">
    <property type="entry name" value="DNA-bd_dom_put_sf"/>
</dbReference>
<dbReference type="RefSeq" id="WP_133601754.1">
    <property type="nucleotide sequence ID" value="NZ_JAUFPJ010000005.1"/>
</dbReference>
<gene>
    <name evidence="6" type="ORF">DFR39_101289</name>
</gene>
<dbReference type="GO" id="GO:0003700">
    <property type="term" value="F:DNA-binding transcription factor activity"/>
    <property type="evidence" value="ECO:0007669"/>
    <property type="project" value="InterPro"/>
</dbReference>
<comment type="caution">
    <text evidence="6">The sequence shown here is derived from an EMBL/GenBank/DDBJ whole genome shotgun (WGS) entry which is preliminary data.</text>
</comment>
<sequence>MSEAGLLIGELARRTGASVKALRLYESLGLIPAPRRRGSYRVYEPAHEEAVRFIRQAQAVGFRLQELQRLFFDHGPRPELGALLNAVRLKRQTLARERERLAHQDRLLLDCEAMLLSGRLEPLCEEFEREA</sequence>
<dbReference type="Pfam" id="PF13411">
    <property type="entry name" value="MerR_1"/>
    <property type="match status" value="1"/>
</dbReference>
<dbReference type="GO" id="GO:0003677">
    <property type="term" value="F:DNA binding"/>
    <property type="evidence" value="ECO:0007669"/>
    <property type="project" value="UniProtKB-KW"/>
</dbReference>
<proteinExistence type="predicted"/>
<dbReference type="SMART" id="SM00422">
    <property type="entry name" value="HTH_MERR"/>
    <property type="match status" value="1"/>
</dbReference>
<evidence type="ECO:0000256" key="2">
    <source>
        <dbReference type="ARBA" id="ARBA00023015"/>
    </source>
</evidence>